<protein>
    <submittedName>
        <fullName evidence="2 3">Peptidase M28</fullName>
    </submittedName>
</protein>
<evidence type="ECO:0000313" key="2">
    <source>
        <dbReference type="EMBL" id="KFB47430.1"/>
    </source>
</evidence>
<proteinExistence type="predicted"/>
<keyword evidence="4" id="KW-1185">Reference proteome</keyword>
<accession>A0A084WB36</accession>
<organism evidence="2">
    <name type="scientific">Anopheles sinensis</name>
    <name type="common">Mosquito</name>
    <dbReference type="NCBI Taxonomy" id="74873"/>
    <lineage>
        <taxon>Eukaryota</taxon>
        <taxon>Metazoa</taxon>
        <taxon>Ecdysozoa</taxon>
        <taxon>Arthropoda</taxon>
        <taxon>Hexapoda</taxon>
        <taxon>Insecta</taxon>
        <taxon>Pterygota</taxon>
        <taxon>Neoptera</taxon>
        <taxon>Endopterygota</taxon>
        <taxon>Diptera</taxon>
        <taxon>Nematocera</taxon>
        <taxon>Culicoidea</taxon>
        <taxon>Culicidae</taxon>
        <taxon>Anophelinae</taxon>
        <taxon>Anopheles</taxon>
    </lineage>
</organism>
<reference evidence="3" key="2">
    <citation type="submission" date="2020-05" db="UniProtKB">
        <authorList>
            <consortium name="EnsemblMetazoa"/>
        </authorList>
    </citation>
    <scope>IDENTIFICATION</scope>
</reference>
<name>A0A084WB36_ANOSI</name>
<reference evidence="2 4" key="1">
    <citation type="journal article" date="2014" name="BMC Genomics">
        <title>Genome sequence of Anopheles sinensis provides insight into genetics basis of mosquito competence for malaria parasites.</title>
        <authorList>
            <person name="Zhou D."/>
            <person name="Zhang D."/>
            <person name="Ding G."/>
            <person name="Shi L."/>
            <person name="Hou Q."/>
            <person name="Ye Y."/>
            <person name="Xu Y."/>
            <person name="Zhou H."/>
            <person name="Xiong C."/>
            <person name="Li S."/>
            <person name="Yu J."/>
            <person name="Hong S."/>
            <person name="Yu X."/>
            <person name="Zou P."/>
            <person name="Chen C."/>
            <person name="Chang X."/>
            <person name="Wang W."/>
            <person name="Lv Y."/>
            <person name="Sun Y."/>
            <person name="Ma L."/>
            <person name="Shen B."/>
            <person name="Zhu C."/>
        </authorList>
    </citation>
    <scope>NUCLEOTIDE SEQUENCE [LARGE SCALE GENOMIC DNA]</scope>
</reference>
<dbReference type="Proteomes" id="UP000030765">
    <property type="component" value="Unassembled WGS sequence"/>
</dbReference>
<dbReference type="AlphaFoldDB" id="A0A084WB36"/>
<dbReference type="VEuPathDB" id="VectorBase:ASIC015375"/>
<feature type="region of interest" description="Disordered" evidence="1">
    <location>
        <begin position="1"/>
        <end position="63"/>
    </location>
</feature>
<dbReference type="EnsemblMetazoa" id="ASIC015375-RA">
    <property type="protein sequence ID" value="ASIC015375-PA"/>
    <property type="gene ID" value="ASIC015375"/>
</dbReference>
<sequence length="63" mass="6881">MTAWDQGEGEPEPSVRQIKSLKPSSGWVKRALTATQLHQSADDTPDTRPPASTPAHRRSPSET</sequence>
<evidence type="ECO:0000313" key="3">
    <source>
        <dbReference type="EnsemblMetazoa" id="ASIC015375-PA"/>
    </source>
</evidence>
<evidence type="ECO:0000256" key="1">
    <source>
        <dbReference type="SAM" id="MobiDB-lite"/>
    </source>
</evidence>
<dbReference type="EMBL" id="KE525331">
    <property type="protein sequence ID" value="KFB47430.1"/>
    <property type="molecule type" value="Genomic_DNA"/>
</dbReference>
<evidence type="ECO:0000313" key="4">
    <source>
        <dbReference type="Proteomes" id="UP000030765"/>
    </source>
</evidence>
<dbReference type="EMBL" id="ATLV01022306">
    <property type="status" value="NOT_ANNOTATED_CDS"/>
    <property type="molecule type" value="Genomic_DNA"/>
</dbReference>
<gene>
    <name evidence="2" type="ORF">ZHAS_00015375</name>
</gene>